<evidence type="ECO:0008006" key="3">
    <source>
        <dbReference type="Google" id="ProtNLM"/>
    </source>
</evidence>
<reference evidence="1 2" key="1">
    <citation type="submission" date="2019-01" db="EMBL/GenBank/DDBJ databases">
        <authorList>
            <person name="Chen W.-M."/>
        </authorList>
    </citation>
    <scope>NUCLEOTIDE SEQUENCE [LARGE SCALE GENOMIC DNA]</scope>
    <source>
        <strain evidence="1 2">FSY-9</strain>
    </source>
</reference>
<evidence type="ECO:0000313" key="1">
    <source>
        <dbReference type="EMBL" id="RVU02158.1"/>
    </source>
</evidence>
<proteinExistence type="predicted"/>
<gene>
    <name evidence="1" type="ORF">EOE18_17980</name>
</gene>
<dbReference type="AlphaFoldDB" id="A0A437MWX7"/>
<evidence type="ECO:0000313" key="2">
    <source>
        <dbReference type="Proteomes" id="UP000282837"/>
    </source>
</evidence>
<name>A0A437MWX7_9SPHN</name>
<organism evidence="1 2">
    <name type="scientific">Novosphingobium umbonatum</name>
    <dbReference type="NCBI Taxonomy" id="1908524"/>
    <lineage>
        <taxon>Bacteria</taxon>
        <taxon>Pseudomonadati</taxon>
        <taxon>Pseudomonadota</taxon>
        <taxon>Alphaproteobacteria</taxon>
        <taxon>Sphingomonadales</taxon>
        <taxon>Sphingomonadaceae</taxon>
        <taxon>Novosphingobium</taxon>
    </lineage>
</organism>
<sequence>MPRQYWQDPAREALADRDFMAWLPIDFHNGVIEAEVKAGLAPGAPAFARGFVGLAFRYDGARFESFYLRPTNGVADDQVRRNHAVQYAAFPDWRFDRLRRESPERYETAADIAPGRWVHMRIVVTGAQARLYLDHRASPVLIVNDLKLGADLRGGVGLWIETATIAHFRNIKVMPQ</sequence>
<dbReference type="Proteomes" id="UP000282837">
    <property type="component" value="Unassembled WGS sequence"/>
</dbReference>
<accession>A0A437MWX7</accession>
<protein>
    <recommendedName>
        <fullName evidence="3">DUF1080 domain-containing protein</fullName>
    </recommendedName>
</protein>
<comment type="caution">
    <text evidence="1">The sequence shown here is derived from an EMBL/GenBank/DDBJ whole genome shotgun (WGS) entry which is preliminary data.</text>
</comment>
<dbReference type="EMBL" id="SACO01000029">
    <property type="protein sequence ID" value="RVU02158.1"/>
    <property type="molecule type" value="Genomic_DNA"/>
</dbReference>
<keyword evidence="2" id="KW-1185">Reference proteome</keyword>
<dbReference type="OrthoDB" id="118532at2"/>
<dbReference type="Gene3D" id="2.60.120.560">
    <property type="entry name" value="Exo-inulinase, domain 1"/>
    <property type="match status" value="1"/>
</dbReference>